<dbReference type="Pfam" id="PF01933">
    <property type="entry name" value="CofD"/>
    <property type="match status" value="1"/>
</dbReference>
<evidence type="ECO:0000256" key="3">
    <source>
        <dbReference type="SAM" id="MobiDB-lite"/>
    </source>
</evidence>
<feature type="compositionally biased region" description="Basic and acidic residues" evidence="3">
    <location>
        <begin position="48"/>
        <end position="61"/>
    </location>
</feature>
<evidence type="ECO:0000256" key="2">
    <source>
        <dbReference type="HAMAP-Rule" id="MF_00973"/>
    </source>
</evidence>
<dbReference type="PANTHER" id="PTHR30135:SF3">
    <property type="entry name" value="GLUCONEOGENESIS FACTOR-RELATED"/>
    <property type="match status" value="1"/>
</dbReference>
<protein>
    <recommendedName>
        <fullName evidence="2">Putative gluconeogenesis factor</fullName>
    </recommendedName>
</protein>
<dbReference type="InterPro" id="IPR010119">
    <property type="entry name" value="Gluconeogen_factor"/>
</dbReference>
<dbReference type="PANTHER" id="PTHR30135">
    <property type="entry name" value="UNCHARACTERIZED PROTEIN YVCK-RELATED"/>
    <property type="match status" value="1"/>
</dbReference>
<dbReference type="HAMAP" id="MF_00973">
    <property type="entry name" value="Gluconeogen_factor"/>
    <property type="match status" value="1"/>
</dbReference>
<evidence type="ECO:0000313" key="4">
    <source>
        <dbReference type="EMBL" id="ROP29115.1"/>
    </source>
</evidence>
<evidence type="ECO:0000313" key="5">
    <source>
        <dbReference type="Proteomes" id="UP000271683"/>
    </source>
</evidence>
<keyword evidence="1 2" id="KW-0963">Cytoplasm</keyword>
<feature type="region of interest" description="Disordered" evidence="3">
    <location>
        <begin position="1"/>
        <end position="63"/>
    </location>
</feature>
<dbReference type="InterPro" id="IPR038136">
    <property type="entry name" value="CofD-like_dom_sf"/>
</dbReference>
<accession>A0A3N1GFX2</accession>
<evidence type="ECO:0000256" key="1">
    <source>
        <dbReference type="ARBA" id="ARBA00022490"/>
    </source>
</evidence>
<reference evidence="4 5" key="1">
    <citation type="submission" date="2018-11" db="EMBL/GenBank/DDBJ databases">
        <title>Sequencing the genomes of 1000 actinobacteria strains.</title>
        <authorList>
            <person name="Klenk H.-P."/>
        </authorList>
    </citation>
    <scope>NUCLEOTIDE SEQUENCE [LARGE SCALE GENOMIC DNA]</scope>
    <source>
        <strain evidence="4 5">DSM 43634</strain>
    </source>
</reference>
<feature type="compositionally biased region" description="Basic and acidic residues" evidence="3">
    <location>
        <begin position="11"/>
        <end position="35"/>
    </location>
</feature>
<feature type="compositionally biased region" description="Gly residues" evidence="3">
    <location>
        <begin position="169"/>
        <end position="179"/>
    </location>
</feature>
<dbReference type="AlphaFoldDB" id="A0A3N1GFX2"/>
<sequence>MTAEHAGPSSDARRPIDAGHAEPSGEKGRPIEAERAGPSGDRGVGRPVEAERAGPSDDGRRPVKVVAFGGGHGLAASLRALRLCSPRLELDITAVVTVGDNGGSSGRLRAERDAQLPPGDLRMALAALADDDPAHQTTVRLMQHRFAPVGNSDRRAASAATPTGDDAGEGTGAGPLDGAATGGAAFGRTAGVEEAAGSGGAAFGVAAASEEAAGSGGAAFGEAAALGEACGDEGEGKAGWGNVDRRIASLGGKHDPLAGHAVGNLLLLGLLELMDDPVEALAHAGRMVGAQGRVLPMASHAVGIEAEVRGGDPSRPGDVVTVRGQHAVAIASGHVEAVRIVPSSPPACAAAVEAIRDADWLIFGPGSWYTSVLPHLLVPELAAAIVASPARRLVTMNLAADNETLGLSVAEHLDALHWYLPELRIDVVLADAKWVGEPDPVHQAAEALGARLVLAPLAVADGSPKHDPESLGTALVPLLGPDR</sequence>
<dbReference type="SUPFAM" id="SSF142338">
    <property type="entry name" value="CofD-like"/>
    <property type="match status" value="1"/>
</dbReference>
<name>A0A3N1GFX2_9ACTN</name>
<dbReference type="EMBL" id="RJKL01000001">
    <property type="protein sequence ID" value="ROP29115.1"/>
    <property type="molecule type" value="Genomic_DNA"/>
</dbReference>
<comment type="similarity">
    <text evidence="2">Belongs to the gluconeogenesis factor family.</text>
</comment>
<dbReference type="Gene3D" id="3.40.50.10680">
    <property type="entry name" value="CofD-like domains"/>
    <property type="match status" value="1"/>
</dbReference>
<organism evidence="4 5">
    <name type="scientific">Couchioplanes caeruleus</name>
    <dbReference type="NCBI Taxonomy" id="56438"/>
    <lineage>
        <taxon>Bacteria</taxon>
        <taxon>Bacillati</taxon>
        <taxon>Actinomycetota</taxon>
        <taxon>Actinomycetes</taxon>
        <taxon>Micromonosporales</taxon>
        <taxon>Micromonosporaceae</taxon>
        <taxon>Couchioplanes</taxon>
    </lineage>
</organism>
<feature type="region of interest" description="Disordered" evidence="3">
    <location>
        <begin position="147"/>
        <end position="179"/>
    </location>
</feature>
<comment type="subcellular location">
    <subcellularLocation>
        <location evidence="2">Cytoplasm</location>
    </subcellularLocation>
</comment>
<comment type="function">
    <text evidence="2">Required for morphogenesis under gluconeogenic growth conditions.</text>
</comment>
<dbReference type="GO" id="GO:0008360">
    <property type="term" value="P:regulation of cell shape"/>
    <property type="evidence" value="ECO:0007669"/>
    <property type="project" value="UniProtKB-UniRule"/>
</dbReference>
<dbReference type="GO" id="GO:0005737">
    <property type="term" value="C:cytoplasm"/>
    <property type="evidence" value="ECO:0007669"/>
    <property type="project" value="UniProtKB-SubCell"/>
</dbReference>
<dbReference type="GO" id="GO:0043743">
    <property type="term" value="F:LPPG:FO 2-phospho-L-lactate transferase activity"/>
    <property type="evidence" value="ECO:0007669"/>
    <property type="project" value="InterPro"/>
</dbReference>
<dbReference type="InterPro" id="IPR002882">
    <property type="entry name" value="CofD"/>
</dbReference>
<gene>
    <name evidence="4" type="ORF">EDD30_1899</name>
</gene>
<proteinExistence type="inferred from homology"/>
<dbReference type="Proteomes" id="UP000271683">
    <property type="component" value="Unassembled WGS sequence"/>
</dbReference>
<comment type="caution">
    <text evidence="4">The sequence shown here is derived from an EMBL/GenBank/DDBJ whole genome shotgun (WGS) entry which is preliminary data.</text>
</comment>